<name>A0A6P4JET6_DROKI</name>
<proteinExistence type="predicted"/>
<feature type="region of interest" description="Disordered" evidence="1">
    <location>
        <begin position="39"/>
        <end position="72"/>
    </location>
</feature>
<reference evidence="3" key="1">
    <citation type="submission" date="2025-08" db="UniProtKB">
        <authorList>
            <consortium name="RefSeq"/>
        </authorList>
    </citation>
    <scope>IDENTIFICATION</scope>
    <source>
        <strain evidence="3">14028-0561.14</strain>
        <tissue evidence="3">Whole fly</tissue>
    </source>
</reference>
<protein>
    <submittedName>
        <fullName evidence="3">Uncharacterized protein</fullName>
    </submittedName>
</protein>
<organism evidence="2 3">
    <name type="scientific">Drosophila kikkawai</name>
    <name type="common">Fruit fly</name>
    <dbReference type="NCBI Taxonomy" id="30033"/>
    <lineage>
        <taxon>Eukaryota</taxon>
        <taxon>Metazoa</taxon>
        <taxon>Ecdysozoa</taxon>
        <taxon>Arthropoda</taxon>
        <taxon>Hexapoda</taxon>
        <taxon>Insecta</taxon>
        <taxon>Pterygota</taxon>
        <taxon>Neoptera</taxon>
        <taxon>Endopterygota</taxon>
        <taxon>Diptera</taxon>
        <taxon>Brachycera</taxon>
        <taxon>Muscomorpha</taxon>
        <taxon>Ephydroidea</taxon>
        <taxon>Drosophilidae</taxon>
        <taxon>Drosophila</taxon>
        <taxon>Sophophora</taxon>
    </lineage>
</organism>
<evidence type="ECO:0000256" key="1">
    <source>
        <dbReference type="SAM" id="MobiDB-lite"/>
    </source>
</evidence>
<evidence type="ECO:0000313" key="2">
    <source>
        <dbReference type="Proteomes" id="UP001652661"/>
    </source>
</evidence>
<sequence length="182" mass="20616">MGNTCSWSPDSQKHHTKFPETVWTQQCALSLVILSPQNKRNVRRNARRNERRPKHNRQIDPIHLAGQWPPNGMAGFLETRKRSREDDLPCESTPLSKRINNLHLNYDDGNSNSSSSCSIPPLGNGDTNNYRGSGGDGGAAVVIGPPVNEYNPELGAEQNPYYYEKNKMLYDLHIERMKRSNQ</sequence>
<dbReference type="RefSeq" id="XP_017034031.2">
    <property type="nucleotide sequence ID" value="XM_017178542.3"/>
</dbReference>
<dbReference type="OrthoDB" id="6365503at2759"/>
<accession>A0A6P4JET6</accession>
<dbReference type="Proteomes" id="UP001652661">
    <property type="component" value="Chromosome X"/>
</dbReference>
<dbReference type="GeneID" id="108082936"/>
<keyword evidence="2" id="KW-1185">Reference proteome</keyword>
<evidence type="ECO:0000313" key="3">
    <source>
        <dbReference type="RefSeq" id="XP_017034031.2"/>
    </source>
</evidence>
<feature type="compositionally biased region" description="Basic residues" evidence="1">
    <location>
        <begin position="40"/>
        <end position="56"/>
    </location>
</feature>
<dbReference type="AlphaFoldDB" id="A0A6P4JET6"/>
<feature type="region of interest" description="Disordered" evidence="1">
    <location>
        <begin position="104"/>
        <end position="133"/>
    </location>
</feature>
<gene>
    <name evidence="3" type="primary">LOC108082936</name>
</gene>